<dbReference type="GO" id="GO:0006434">
    <property type="term" value="P:seryl-tRNA aminoacylation"/>
    <property type="evidence" value="ECO:0007669"/>
    <property type="project" value="InterPro"/>
</dbReference>
<evidence type="ECO:0000256" key="1">
    <source>
        <dbReference type="SAM" id="MobiDB-lite"/>
    </source>
</evidence>
<dbReference type="InterPro" id="IPR045864">
    <property type="entry name" value="aa-tRNA-synth_II/BPL/LPL"/>
</dbReference>
<dbReference type="Pfam" id="PF02403">
    <property type="entry name" value="Seryl_tRNA_N"/>
    <property type="match status" value="1"/>
</dbReference>
<dbReference type="FunFam" id="1.10.287.40:FF:000002">
    <property type="entry name" value="Serine--tRNA ligase, cytoplasmic"/>
    <property type="match status" value="1"/>
</dbReference>
<proteinExistence type="evidence at transcript level"/>
<dbReference type="EMBL" id="GADI01006881">
    <property type="protein sequence ID" value="JAA66927.1"/>
    <property type="molecule type" value="mRNA"/>
</dbReference>
<keyword evidence="3" id="KW-0436">Ligase</keyword>
<feature type="domain" description="Serine-tRNA synthetase type1 N-terminal" evidence="2">
    <location>
        <begin position="2"/>
        <end position="76"/>
    </location>
</feature>
<dbReference type="InterPro" id="IPR010978">
    <property type="entry name" value="tRNA-bd_arm"/>
</dbReference>
<reference evidence="3" key="1">
    <citation type="submission" date="2012-12" db="EMBL/GenBank/DDBJ databases">
        <title>Identification and characterization of a phenylalanine ammonia-lyase gene family in Isatis indigotica Fort.</title>
        <authorList>
            <person name="Liu Q."/>
            <person name="Chen J."/>
            <person name="Zhou X."/>
            <person name="Di P."/>
            <person name="Xiao Y."/>
            <person name="Xuan H."/>
            <person name="Zhang L."/>
            <person name="Chen W."/>
        </authorList>
    </citation>
    <scope>NUCLEOTIDE SEQUENCE</scope>
    <source>
        <tissue evidence="3">Salivary gland</tissue>
    </source>
</reference>
<dbReference type="InterPro" id="IPR015866">
    <property type="entry name" value="Ser-tRNA-synth_1_N"/>
</dbReference>
<dbReference type="GO" id="GO:0005524">
    <property type="term" value="F:ATP binding"/>
    <property type="evidence" value="ECO:0007669"/>
    <property type="project" value="InterPro"/>
</dbReference>
<dbReference type="GO" id="GO:0004828">
    <property type="term" value="F:serine-tRNA ligase activity"/>
    <property type="evidence" value="ECO:0007669"/>
    <property type="project" value="InterPro"/>
</dbReference>
<protein>
    <submittedName>
        <fullName evidence="3">Putative seryl-trna synthetase</fullName>
    </submittedName>
</protein>
<feature type="region of interest" description="Disordered" evidence="1">
    <location>
        <begin position="234"/>
        <end position="259"/>
    </location>
</feature>
<dbReference type="Gene3D" id="1.10.287.40">
    <property type="entry name" value="Serine-tRNA synthetase, tRNA binding domain"/>
    <property type="match status" value="1"/>
</dbReference>
<organism evidence="3">
    <name type="scientific">Ixodes ricinus</name>
    <name type="common">Common tick</name>
    <name type="synonym">Acarus ricinus</name>
    <dbReference type="NCBI Taxonomy" id="34613"/>
    <lineage>
        <taxon>Eukaryota</taxon>
        <taxon>Metazoa</taxon>
        <taxon>Ecdysozoa</taxon>
        <taxon>Arthropoda</taxon>
        <taxon>Chelicerata</taxon>
        <taxon>Arachnida</taxon>
        <taxon>Acari</taxon>
        <taxon>Parasitiformes</taxon>
        <taxon>Ixodida</taxon>
        <taxon>Ixodoidea</taxon>
        <taxon>Ixodidae</taxon>
        <taxon>Ixodinae</taxon>
        <taxon>Ixodes</taxon>
    </lineage>
</organism>
<accession>A0A0K8R6Y5</accession>
<dbReference type="InterPro" id="IPR042103">
    <property type="entry name" value="SerRS_1_N_sf"/>
</dbReference>
<dbReference type="InterPro" id="IPR002317">
    <property type="entry name" value="Ser-tRNA-ligase_type_1"/>
</dbReference>
<dbReference type="SUPFAM" id="SSF46589">
    <property type="entry name" value="tRNA-binding arm"/>
    <property type="match status" value="1"/>
</dbReference>
<sequence>MVLDLELFRADKGGDPEKIRENQRRRFKDPGLVDKVVDADTVWRKLRHQLDNWNKLKNLCSKEIGQKMKKKEHVGEGDNLPDSVVQGLSELTSEVLQGLTVNQIKRVRVLIDEAIVQCNVDLEKHEGVRNDALREMGNWLHESCVVSNDEEENAVIKTHGDVVTRKKYSHVDLIVMIDGMDGDRGSVTAGGRGGTYLTRMRRRCSVRYARPWPSTPGRRPRLLHCEGRKFPVLPTPQLPSTAQGGRSAGGGRQLLSVCT</sequence>
<name>A0A0K8R6Y5_IXORI</name>
<dbReference type="PANTHER" id="PTHR11778">
    <property type="entry name" value="SERYL-TRNA SYNTHETASE"/>
    <property type="match status" value="1"/>
</dbReference>
<evidence type="ECO:0000259" key="2">
    <source>
        <dbReference type="Pfam" id="PF02403"/>
    </source>
</evidence>
<evidence type="ECO:0000313" key="3">
    <source>
        <dbReference type="EMBL" id="JAA66927.1"/>
    </source>
</evidence>
<keyword evidence="3" id="KW-0030">Aminoacyl-tRNA synthetase</keyword>
<dbReference type="FunFam" id="3.30.930.10:FF:000308">
    <property type="entry name" value="Seryl-tRNA synthetase, putative"/>
    <property type="match status" value="1"/>
</dbReference>
<dbReference type="AlphaFoldDB" id="A0A0K8R6Y5"/>
<dbReference type="Gene3D" id="3.30.930.10">
    <property type="entry name" value="Bira Bifunctional Protein, Domain 2"/>
    <property type="match status" value="1"/>
</dbReference>